<evidence type="ECO:0000256" key="4">
    <source>
        <dbReference type="ARBA" id="ARBA00023163"/>
    </source>
</evidence>
<dbReference type="InterPro" id="IPR036388">
    <property type="entry name" value="WH-like_DNA-bd_sf"/>
</dbReference>
<dbReference type="CDD" id="cd08422">
    <property type="entry name" value="PBP2_CrgA_like"/>
    <property type="match status" value="1"/>
</dbReference>
<dbReference type="SUPFAM" id="SSF46785">
    <property type="entry name" value="Winged helix' DNA-binding domain"/>
    <property type="match status" value="1"/>
</dbReference>
<dbReference type="InterPro" id="IPR005119">
    <property type="entry name" value="LysR_subst-bd"/>
</dbReference>
<feature type="transmembrane region" description="Helical" evidence="5">
    <location>
        <begin position="12"/>
        <end position="33"/>
    </location>
</feature>
<feature type="domain" description="HTH lysR-type" evidence="6">
    <location>
        <begin position="7"/>
        <end position="64"/>
    </location>
</feature>
<keyword evidence="3" id="KW-0238">DNA-binding</keyword>
<evidence type="ECO:0000313" key="7">
    <source>
        <dbReference type="EMBL" id="MFM0638737.1"/>
    </source>
</evidence>
<dbReference type="Gene3D" id="3.40.190.290">
    <property type="match status" value="1"/>
</dbReference>
<keyword evidence="5" id="KW-0472">Membrane</keyword>
<keyword evidence="4" id="KW-0804">Transcription</keyword>
<keyword evidence="2" id="KW-0805">Transcription regulation</keyword>
<keyword evidence="8" id="KW-1185">Reference proteome</keyword>
<dbReference type="PANTHER" id="PTHR30537:SF66">
    <property type="entry name" value="IRON-REGULATED VIRULENCE REGULATORY PROTEIN IRGB"/>
    <property type="match status" value="1"/>
</dbReference>
<dbReference type="Gene3D" id="1.10.10.10">
    <property type="entry name" value="Winged helix-like DNA-binding domain superfamily/Winged helix DNA-binding domain"/>
    <property type="match status" value="1"/>
</dbReference>
<reference evidence="7 8" key="1">
    <citation type="journal article" date="2024" name="Chem. Sci.">
        <title>Discovery of megapolipeptins by genome mining of a Burkholderiales bacteria collection.</title>
        <authorList>
            <person name="Paulo B.S."/>
            <person name="Recchia M.J.J."/>
            <person name="Lee S."/>
            <person name="Fergusson C.H."/>
            <person name="Romanowski S.B."/>
            <person name="Hernandez A."/>
            <person name="Krull N."/>
            <person name="Liu D.Y."/>
            <person name="Cavanagh H."/>
            <person name="Bos A."/>
            <person name="Gray C.A."/>
            <person name="Murphy B.T."/>
            <person name="Linington R.G."/>
            <person name="Eustaquio A.S."/>
        </authorList>
    </citation>
    <scope>NUCLEOTIDE SEQUENCE [LARGE SCALE GENOMIC DNA]</scope>
    <source>
        <strain evidence="7 8">RL17-338-BIC-A</strain>
    </source>
</reference>
<sequence>MADIRDVNLNRLAIFVAVVEAGSFTAAAVRLGLTKTMVSTHLQRLEREIGAGLLVRTTRRLSVTESGRTFYEASCKILQATEEALSAVSGESAPLRGTLRVSAPIDYGSLVVAPALVEMRSAYPELDIELVCNDHYVDLIAEGIDVAIRLGQLADSGYRAVKIGGFVKWVVASPAFIDTWGKPKTPAALAAMPHVALSVLPHPLTLDLQREKGAKQSVRCENAMLVNAADAARAATLAGGGFGLLTDFSISADVAAHRLVRLLPDWSGKPKGIHAVFPPTRYPMAKVRALIEVIRRRLESQVSG</sequence>
<name>A0ABW9DVM4_9BURK</name>
<dbReference type="PROSITE" id="PS50931">
    <property type="entry name" value="HTH_LYSR"/>
    <property type="match status" value="1"/>
</dbReference>
<organism evidence="7 8">
    <name type="scientific">Paraburkholderia metrosideri</name>
    <dbReference type="NCBI Taxonomy" id="580937"/>
    <lineage>
        <taxon>Bacteria</taxon>
        <taxon>Pseudomonadati</taxon>
        <taxon>Pseudomonadota</taxon>
        <taxon>Betaproteobacteria</taxon>
        <taxon>Burkholderiales</taxon>
        <taxon>Burkholderiaceae</taxon>
        <taxon>Paraburkholderia</taxon>
    </lineage>
</organism>
<dbReference type="SUPFAM" id="SSF53850">
    <property type="entry name" value="Periplasmic binding protein-like II"/>
    <property type="match status" value="1"/>
</dbReference>
<dbReference type="Proteomes" id="UP001629432">
    <property type="component" value="Unassembled WGS sequence"/>
</dbReference>
<accession>A0ABW9DVM4</accession>
<keyword evidence="5" id="KW-0812">Transmembrane</keyword>
<dbReference type="EMBL" id="JAQQCF010000016">
    <property type="protein sequence ID" value="MFM0638737.1"/>
    <property type="molecule type" value="Genomic_DNA"/>
</dbReference>
<comment type="caution">
    <text evidence="7">The sequence shown here is derived from an EMBL/GenBank/DDBJ whole genome shotgun (WGS) entry which is preliminary data.</text>
</comment>
<evidence type="ECO:0000256" key="5">
    <source>
        <dbReference type="SAM" id="Phobius"/>
    </source>
</evidence>
<evidence type="ECO:0000256" key="1">
    <source>
        <dbReference type="ARBA" id="ARBA00009437"/>
    </source>
</evidence>
<dbReference type="RefSeq" id="WP_408337613.1">
    <property type="nucleotide sequence ID" value="NZ_JAQQCF010000016.1"/>
</dbReference>
<evidence type="ECO:0000313" key="8">
    <source>
        <dbReference type="Proteomes" id="UP001629432"/>
    </source>
</evidence>
<dbReference type="InterPro" id="IPR000847">
    <property type="entry name" value="LysR_HTH_N"/>
</dbReference>
<evidence type="ECO:0000256" key="3">
    <source>
        <dbReference type="ARBA" id="ARBA00023125"/>
    </source>
</evidence>
<dbReference type="InterPro" id="IPR058163">
    <property type="entry name" value="LysR-type_TF_proteobact-type"/>
</dbReference>
<gene>
    <name evidence="7" type="ORF">PQQ63_18740</name>
</gene>
<dbReference type="Pfam" id="PF03466">
    <property type="entry name" value="LysR_substrate"/>
    <property type="match status" value="1"/>
</dbReference>
<comment type="similarity">
    <text evidence="1">Belongs to the LysR transcriptional regulatory family.</text>
</comment>
<evidence type="ECO:0000256" key="2">
    <source>
        <dbReference type="ARBA" id="ARBA00023015"/>
    </source>
</evidence>
<proteinExistence type="inferred from homology"/>
<protein>
    <submittedName>
        <fullName evidence="7">LysR family transcriptional regulator</fullName>
    </submittedName>
</protein>
<keyword evidence="5" id="KW-1133">Transmembrane helix</keyword>
<dbReference type="InterPro" id="IPR036390">
    <property type="entry name" value="WH_DNA-bd_sf"/>
</dbReference>
<dbReference type="Pfam" id="PF00126">
    <property type="entry name" value="HTH_1"/>
    <property type="match status" value="1"/>
</dbReference>
<evidence type="ECO:0000259" key="6">
    <source>
        <dbReference type="PROSITE" id="PS50931"/>
    </source>
</evidence>
<dbReference type="PANTHER" id="PTHR30537">
    <property type="entry name" value="HTH-TYPE TRANSCRIPTIONAL REGULATOR"/>
    <property type="match status" value="1"/>
</dbReference>